<evidence type="ECO:0000256" key="1">
    <source>
        <dbReference type="ARBA" id="ARBA00000085"/>
    </source>
</evidence>
<evidence type="ECO:0000256" key="6">
    <source>
        <dbReference type="ARBA" id="ARBA00022777"/>
    </source>
</evidence>
<dbReference type="SMART" id="SM00388">
    <property type="entry name" value="HisKA"/>
    <property type="match status" value="1"/>
</dbReference>
<dbReference type="RefSeq" id="WP_111331456.1">
    <property type="nucleotide sequence ID" value="NZ_CP030032.1"/>
</dbReference>
<dbReference type="SMART" id="SM00086">
    <property type="entry name" value="PAC"/>
    <property type="match status" value="2"/>
</dbReference>
<dbReference type="EC" id="2.7.13.3" evidence="2"/>
<dbReference type="SUPFAM" id="SSF47384">
    <property type="entry name" value="Homodimeric domain of signal transducing histidine kinase"/>
    <property type="match status" value="1"/>
</dbReference>
<dbReference type="Pfam" id="PF08447">
    <property type="entry name" value="PAS_3"/>
    <property type="match status" value="1"/>
</dbReference>
<dbReference type="PANTHER" id="PTHR43065">
    <property type="entry name" value="SENSOR HISTIDINE KINASE"/>
    <property type="match status" value="1"/>
</dbReference>
<dbReference type="Pfam" id="PF13426">
    <property type="entry name" value="PAS_9"/>
    <property type="match status" value="1"/>
</dbReference>
<dbReference type="PROSITE" id="PS50109">
    <property type="entry name" value="HIS_KIN"/>
    <property type="match status" value="1"/>
</dbReference>
<dbReference type="InterPro" id="IPR000014">
    <property type="entry name" value="PAS"/>
</dbReference>
<comment type="catalytic activity">
    <reaction evidence="1">
        <text>ATP + protein L-histidine = ADP + protein N-phospho-L-histidine.</text>
        <dbReference type="EC" id="2.7.13.3"/>
    </reaction>
</comment>
<protein>
    <recommendedName>
        <fullName evidence="2">histidine kinase</fullName>
        <ecNumber evidence="2">2.7.13.3</ecNumber>
    </recommendedName>
</protein>
<keyword evidence="10" id="KW-1185">Reference proteome</keyword>
<dbReference type="CDD" id="cd00130">
    <property type="entry name" value="PAS"/>
    <property type="match status" value="2"/>
</dbReference>
<dbReference type="InterPro" id="IPR005467">
    <property type="entry name" value="His_kinase_dom"/>
</dbReference>
<evidence type="ECO:0000256" key="5">
    <source>
        <dbReference type="ARBA" id="ARBA00022741"/>
    </source>
</evidence>
<dbReference type="InterPro" id="IPR003661">
    <property type="entry name" value="HisK_dim/P_dom"/>
</dbReference>
<keyword evidence="7" id="KW-0067">ATP-binding</keyword>
<dbReference type="InterPro" id="IPR004358">
    <property type="entry name" value="Sig_transdc_His_kin-like_C"/>
</dbReference>
<dbReference type="GO" id="GO:0005524">
    <property type="term" value="F:ATP binding"/>
    <property type="evidence" value="ECO:0007669"/>
    <property type="project" value="UniProtKB-KW"/>
</dbReference>
<evidence type="ECO:0000256" key="4">
    <source>
        <dbReference type="ARBA" id="ARBA00022679"/>
    </source>
</evidence>
<dbReference type="KEGG" id="bsed:DN745_01375"/>
<dbReference type="InterPro" id="IPR036890">
    <property type="entry name" value="HATPase_C_sf"/>
</dbReference>
<evidence type="ECO:0000313" key="10">
    <source>
        <dbReference type="Proteomes" id="UP000249799"/>
    </source>
</evidence>
<gene>
    <name evidence="9" type="ORF">DN745_01375</name>
</gene>
<dbReference type="InterPro" id="IPR013655">
    <property type="entry name" value="PAS_fold_3"/>
</dbReference>
<dbReference type="PANTHER" id="PTHR43065:SF46">
    <property type="entry name" value="C4-DICARBOXYLATE TRANSPORT SENSOR PROTEIN DCTB"/>
    <property type="match status" value="1"/>
</dbReference>
<reference evidence="9 10" key="1">
    <citation type="submission" date="2018-06" db="EMBL/GenBank/DDBJ databases">
        <title>Lujinxingia sediminis gen. nov. sp. nov., a new facultative anaerobic member of the class Deltaproteobacteria, and proposal of Lujinxingaceae fam. nov.</title>
        <authorList>
            <person name="Guo L.-Y."/>
            <person name="Li C.-M."/>
            <person name="Wang S."/>
            <person name="Du Z.-J."/>
        </authorList>
    </citation>
    <scope>NUCLEOTIDE SEQUENCE [LARGE SCALE GENOMIC DNA]</scope>
    <source>
        <strain evidence="9 10">FA350</strain>
    </source>
</reference>
<dbReference type="Proteomes" id="UP000249799">
    <property type="component" value="Chromosome"/>
</dbReference>
<dbReference type="Pfam" id="PF02518">
    <property type="entry name" value="HATPase_c"/>
    <property type="match status" value="1"/>
</dbReference>
<evidence type="ECO:0000256" key="3">
    <source>
        <dbReference type="ARBA" id="ARBA00022553"/>
    </source>
</evidence>
<dbReference type="SMART" id="SM00387">
    <property type="entry name" value="HATPase_c"/>
    <property type="match status" value="1"/>
</dbReference>
<dbReference type="Gene3D" id="1.10.287.130">
    <property type="match status" value="1"/>
</dbReference>
<dbReference type="InterPro" id="IPR036097">
    <property type="entry name" value="HisK_dim/P_sf"/>
</dbReference>
<sequence>MPNRLPSWERTNHTDTGEKLRRVRERVEKHEEFFWVFDPKTDSFIYIGGAYTRIWERSRAELTSNAASFFEAIHPDDRERIRRAYSPDRAGSYDEVYRVLRADGTMRIVRDRAFPHLPGQHRVEHLTGIVTDITDPKDRPHHPTFGPKEVALPEDQRSTIRISSTQNNYRNLFLEAADAIMLFDGHGYVIEANHHAAELFGFERHELTRMHFSSFFEDRTLASAVESWERVRSGLGGCKITSMLRKDRQSIEVEIAATLLFFGHEYIIQASIRPVSSQEQIAHELEAARDQLAQVQKMELIGQIAGGAAHDFNNLLSVITGFAEVIKMRLDDNPEAQRDTEKILEAGESAALLVRRLLTLARPDARTPEVLAPREPIMQTCALCERAVADGVTLQLDIAQNLWAIRIDRIELEQIIMNLVINASDAMPEGGVVELEVTNFSNHPTTVNAPAQLGFGRYLHLRVRDSGIGMDEGIRARIFEPFFSTKPCSHGTGLGLATVKNLVSRNRGFLTVESEPDQGTTFDLYFPMSSSAPANTPSA</sequence>
<keyword evidence="5" id="KW-0547">Nucleotide-binding</keyword>
<dbReference type="Gene3D" id="3.30.565.10">
    <property type="entry name" value="Histidine kinase-like ATPase, C-terminal domain"/>
    <property type="match status" value="1"/>
</dbReference>
<evidence type="ECO:0000256" key="2">
    <source>
        <dbReference type="ARBA" id="ARBA00012438"/>
    </source>
</evidence>
<dbReference type="AlphaFoldDB" id="A0A2Z4FH17"/>
<dbReference type="PROSITE" id="PS50112">
    <property type="entry name" value="PAS"/>
    <property type="match status" value="2"/>
</dbReference>
<dbReference type="EMBL" id="CP030032">
    <property type="protein sequence ID" value="AWV88054.1"/>
    <property type="molecule type" value="Genomic_DNA"/>
</dbReference>
<dbReference type="NCBIfam" id="TIGR00229">
    <property type="entry name" value="sensory_box"/>
    <property type="match status" value="2"/>
</dbReference>
<organism evidence="9 10">
    <name type="scientific">Bradymonas sediminis</name>
    <dbReference type="NCBI Taxonomy" id="1548548"/>
    <lineage>
        <taxon>Bacteria</taxon>
        <taxon>Deltaproteobacteria</taxon>
        <taxon>Bradymonadales</taxon>
        <taxon>Bradymonadaceae</taxon>
        <taxon>Bradymonas</taxon>
    </lineage>
</organism>
<name>A0A2Z4FH17_9DELT</name>
<dbReference type="InterPro" id="IPR035965">
    <property type="entry name" value="PAS-like_dom_sf"/>
</dbReference>
<dbReference type="OrthoDB" id="9813024at2"/>
<dbReference type="Gene3D" id="2.10.70.100">
    <property type="match status" value="1"/>
</dbReference>
<evidence type="ECO:0000313" key="9">
    <source>
        <dbReference type="EMBL" id="AWV88054.1"/>
    </source>
</evidence>
<dbReference type="GO" id="GO:0000155">
    <property type="term" value="F:phosphorelay sensor kinase activity"/>
    <property type="evidence" value="ECO:0007669"/>
    <property type="project" value="InterPro"/>
</dbReference>
<dbReference type="SMART" id="SM00091">
    <property type="entry name" value="PAS"/>
    <property type="match status" value="2"/>
</dbReference>
<proteinExistence type="predicted"/>
<dbReference type="Pfam" id="PF00512">
    <property type="entry name" value="HisKA"/>
    <property type="match status" value="1"/>
</dbReference>
<keyword evidence="6" id="KW-0418">Kinase</keyword>
<evidence type="ECO:0000256" key="8">
    <source>
        <dbReference type="ARBA" id="ARBA00023012"/>
    </source>
</evidence>
<keyword evidence="8" id="KW-0902">Two-component regulatory system</keyword>
<keyword evidence="3" id="KW-0597">Phosphoprotein</keyword>
<evidence type="ECO:0000256" key="7">
    <source>
        <dbReference type="ARBA" id="ARBA00022840"/>
    </source>
</evidence>
<dbReference type="InterPro" id="IPR001610">
    <property type="entry name" value="PAC"/>
</dbReference>
<dbReference type="SUPFAM" id="SSF55874">
    <property type="entry name" value="ATPase domain of HSP90 chaperone/DNA topoisomerase II/histidine kinase"/>
    <property type="match status" value="1"/>
</dbReference>
<dbReference type="PRINTS" id="PR00344">
    <property type="entry name" value="BCTRLSENSOR"/>
</dbReference>
<dbReference type="InterPro" id="IPR003594">
    <property type="entry name" value="HATPase_dom"/>
</dbReference>
<dbReference type="SUPFAM" id="SSF55785">
    <property type="entry name" value="PYP-like sensor domain (PAS domain)"/>
    <property type="match status" value="2"/>
</dbReference>
<dbReference type="Gene3D" id="3.30.450.20">
    <property type="entry name" value="PAS domain"/>
    <property type="match status" value="2"/>
</dbReference>
<accession>A0A2Z4FH17</accession>
<keyword evidence="4" id="KW-0808">Transferase</keyword>